<dbReference type="InterPro" id="IPR042862">
    <property type="entry name" value="RNF32"/>
</dbReference>
<dbReference type="SUPFAM" id="SSF57850">
    <property type="entry name" value="RING/U-box"/>
    <property type="match status" value="1"/>
</dbReference>
<dbReference type="OrthoDB" id="8062037at2759"/>
<dbReference type="Proteomes" id="UP000070544">
    <property type="component" value="Unassembled WGS sequence"/>
</dbReference>
<sequence length="75" mass="8621">MPTLAERLSIVGRSGQEELKEKDWDDVKRRCIERGDHLSSCPICQEAWGTRGQVVLNCSHLFHQVTEACLQQQRI</sequence>
<name>A0A139AE26_GONPJ</name>
<gene>
    <name evidence="1" type="ORF">M427DRAFT_56956</name>
</gene>
<organism evidence="1 2">
    <name type="scientific">Gonapodya prolifera (strain JEL478)</name>
    <name type="common">Monoblepharis prolifera</name>
    <dbReference type="NCBI Taxonomy" id="1344416"/>
    <lineage>
        <taxon>Eukaryota</taxon>
        <taxon>Fungi</taxon>
        <taxon>Fungi incertae sedis</taxon>
        <taxon>Chytridiomycota</taxon>
        <taxon>Chytridiomycota incertae sedis</taxon>
        <taxon>Monoblepharidomycetes</taxon>
        <taxon>Monoblepharidales</taxon>
        <taxon>Gonapodyaceae</taxon>
        <taxon>Gonapodya</taxon>
    </lineage>
</organism>
<proteinExistence type="predicted"/>
<dbReference type="InterPro" id="IPR013083">
    <property type="entry name" value="Znf_RING/FYVE/PHD"/>
</dbReference>
<reference evidence="1 2" key="1">
    <citation type="journal article" date="2015" name="Genome Biol. Evol.">
        <title>Phylogenomic analyses indicate that early fungi evolved digesting cell walls of algal ancestors of land plants.</title>
        <authorList>
            <person name="Chang Y."/>
            <person name="Wang S."/>
            <person name="Sekimoto S."/>
            <person name="Aerts A.L."/>
            <person name="Choi C."/>
            <person name="Clum A."/>
            <person name="LaButti K.M."/>
            <person name="Lindquist E.A."/>
            <person name="Yee Ngan C."/>
            <person name="Ohm R.A."/>
            <person name="Salamov A.A."/>
            <person name="Grigoriev I.V."/>
            <person name="Spatafora J.W."/>
            <person name="Berbee M.L."/>
        </authorList>
    </citation>
    <scope>NUCLEOTIDE SEQUENCE [LARGE SCALE GENOMIC DNA]</scope>
    <source>
        <strain evidence="1 2">JEL478</strain>
    </source>
</reference>
<dbReference type="PANTHER" id="PTHR14991:SF0">
    <property type="entry name" value="RING FINGER PROTEIN 32"/>
    <property type="match status" value="1"/>
</dbReference>
<accession>A0A139AE26</accession>
<dbReference type="PANTHER" id="PTHR14991">
    <property type="entry name" value="RING FINGER PROTEIN 32"/>
    <property type="match status" value="1"/>
</dbReference>
<dbReference type="EMBL" id="KQ965764">
    <property type="protein sequence ID" value="KXS15051.1"/>
    <property type="molecule type" value="Genomic_DNA"/>
</dbReference>
<dbReference type="Gene3D" id="3.30.40.10">
    <property type="entry name" value="Zinc/RING finger domain, C3HC4 (zinc finger)"/>
    <property type="match status" value="1"/>
</dbReference>
<dbReference type="AlphaFoldDB" id="A0A139AE26"/>
<keyword evidence="2" id="KW-1185">Reference proteome</keyword>
<protein>
    <submittedName>
        <fullName evidence="1">Uncharacterized protein</fullName>
    </submittedName>
</protein>
<evidence type="ECO:0000313" key="2">
    <source>
        <dbReference type="Proteomes" id="UP000070544"/>
    </source>
</evidence>
<dbReference type="STRING" id="1344416.A0A139AE26"/>
<evidence type="ECO:0000313" key="1">
    <source>
        <dbReference type="EMBL" id="KXS15051.1"/>
    </source>
</evidence>